<evidence type="ECO:0000259" key="1">
    <source>
        <dbReference type="Pfam" id="PF16087"/>
    </source>
</evidence>
<dbReference type="AlphaFoldDB" id="A0A0J7K851"/>
<keyword evidence="3" id="KW-1185">Reference proteome</keyword>
<sequence>MPDYSPNEIVDILLILGECRRNYRRAAALYRRRFPRRQHPDHSRIRKIEIRIRRGYLRRQRRRYDNNDHVMNPRFLAVVAMVHVNPHVSLREIQRTLGIPKSTADRYLRAVRYHPYHITLNQALTEQDHRDRLLFCQWASQQIRNDGEFFNYVLFSDEATFHSTGILNRHNCHYWAPVNPHWMGQIDNQHRWSLTVWCGIINGYLIGPYFFDAMINGEIYLQLLRDDLPGLLQDVDIDTRRRMWLQQDGAGPHFANIVKNFLNNIFPNQWIGRGGPVKWPARSPDLTSLDFYLWGYLKDVVYRHAPTTRDDMKERIRAACNIPRNVLLRTVRHFERRIQYCQQVNGATFEHLLN</sequence>
<dbReference type="OrthoDB" id="7692914at2759"/>
<protein>
    <submittedName>
        <fullName evidence="2">Transposable element tc3 transposase</fullName>
    </submittedName>
</protein>
<dbReference type="Proteomes" id="UP000036403">
    <property type="component" value="Unassembled WGS sequence"/>
</dbReference>
<dbReference type="GO" id="GO:0003676">
    <property type="term" value="F:nucleic acid binding"/>
    <property type="evidence" value="ECO:0007669"/>
    <property type="project" value="InterPro"/>
</dbReference>
<gene>
    <name evidence="2" type="ORF">RF55_14451</name>
</gene>
<evidence type="ECO:0000313" key="2">
    <source>
        <dbReference type="EMBL" id="KMQ86537.1"/>
    </source>
</evidence>
<dbReference type="PaxDb" id="67767-A0A0J7K851"/>
<dbReference type="Pfam" id="PF16087">
    <property type="entry name" value="DUF4817"/>
    <property type="match status" value="1"/>
</dbReference>
<comment type="caution">
    <text evidence="2">The sequence shown here is derived from an EMBL/GenBank/DDBJ whole genome shotgun (WGS) entry which is preliminary data.</text>
</comment>
<reference evidence="2 3" key="1">
    <citation type="submission" date="2015-04" db="EMBL/GenBank/DDBJ databases">
        <title>Lasius niger genome sequencing.</title>
        <authorList>
            <person name="Konorov E.A."/>
            <person name="Nikitin M.A."/>
            <person name="Kirill M.V."/>
            <person name="Chang P."/>
        </authorList>
    </citation>
    <scope>NUCLEOTIDE SEQUENCE [LARGE SCALE GENOMIC DNA]</scope>
    <source>
        <tissue evidence="2">Whole</tissue>
    </source>
</reference>
<accession>A0A0J7K851</accession>
<dbReference type="Gene3D" id="3.30.420.10">
    <property type="entry name" value="Ribonuclease H-like superfamily/Ribonuclease H"/>
    <property type="match status" value="1"/>
</dbReference>
<dbReference type="InterPro" id="IPR032135">
    <property type="entry name" value="DUF4817"/>
</dbReference>
<dbReference type="PANTHER" id="PTHR47326">
    <property type="entry name" value="TRANSPOSABLE ELEMENT TC3 TRANSPOSASE-LIKE PROTEIN"/>
    <property type="match status" value="1"/>
</dbReference>
<evidence type="ECO:0000313" key="3">
    <source>
        <dbReference type="Proteomes" id="UP000036403"/>
    </source>
</evidence>
<feature type="domain" description="DUF4817" evidence="1">
    <location>
        <begin position="9"/>
        <end position="48"/>
    </location>
</feature>
<name>A0A0J7K851_LASNI</name>
<dbReference type="InterPro" id="IPR036397">
    <property type="entry name" value="RNaseH_sf"/>
</dbReference>
<dbReference type="EMBL" id="LBMM01011933">
    <property type="protein sequence ID" value="KMQ86537.1"/>
    <property type="molecule type" value="Genomic_DNA"/>
</dbReference>
<organism evidence="2 3">
    <name type="scientific">Lasius niger</name>
    <name type="common">Black garden ant</name>
    <dbReference type="NCBI Taxonomy" id="67767"/>
    <lineage>
        <taxon>Eukaryota</taxon>
        <taxon>Metazoa</taxon>
        <taxon>Ecdysozoa</taxon>
        <taxon>Arthropoda</taxon>
        <taxon>Hexapoda</taxon>
        <taxon>Insecta</taxon>
        <taxon>Pterygota</taxon>
        <taxon>Neoptera</taxon>
        <taxon>Endopterygota</taxon>
        <taxon>Hymenoptera</taxon>
        <taxon>Apocrita</taxon>
        <taxon>Aculeata</taxon>
        <taxon>Formicoidea</taxon>
        <taxon>Formicidae</taxon>
        <taxon>Formicinae</taxon>
        <taxon>Lasius</taxon>
        <taxon>Lasius</taxon>
    </lineage>
</organism>
<proteinExistence type="predicted"/>
<dbReference type="PANTHER" id="PTHR47326:SF1">
    <property type="entry name" value="HTH PSQ-TYPE DOMAIN-CONTAINING PROTEIN"/>
    <property type="match status" value="1"/>
</dbReference>